<keyword evidence="12 14" id="KW-0407">Ion channel</keyword>
<keyword evidence="8" id="KW-1015">Disulfide bond</keyword>
<dbReference type="Proteomes" id="UP001159405">
    <property type="component" value="Unassembled WGS sequence"/>
</dbReference>
<feature type="domain" description="SCP" evidence="16">
    <location>
        <begin position="963"/>
        <end position="1104"/>
    </location>
</feature>
<proteinExistence type="inferred from homology"/>
<evidence type="ECO:0000256" key="6">
    <source>
        <dbReference type="ARBA" id="ARBA00023065"/>
    </source>
</evidence>
<dbReference type="CDD" id="cd05382">
    <property type="entry name" value="CAP_GAPR1-like"/>
    <property type="match status" value="1"/>
</dbReference>
<feature type="transmembrane region" description="Helical" evidence="14">
    <location>
        <begin position="521"/>
        <end position="540"/>
    </location>
</feature>
<evidence type="ECO:0000256" key="1">
    <source>
        <dbReference type="ARBA" id="ARBA00022448"/>
    </source>
</evidence>
<evidence type="ECO:0000313" key="18">
    <source>
        <dbReference type="Proteomes" id="UP001159405"/>
    </source>
</evidence>
<organism evidence="17 18">
    <name type="scientific">Porites lobata</name>
    <dbReference type="NCBI Taxonomy" id="104759"/>
    <lineage>
        <taxon>Eukaryota</taxon>
        <taxon>Metazoa</taxon>
        <taxon>Cnidaria</taxon>
        <taxon>Anthozoa</taxon>
        <taxon>Hexacorallia</taxon>
        <taxon>Scleractinia</taxon>
        <taxon>Fungiina</taxon>
        <taxon>Poritidae</taxon>
        <taxon>Porites</taxon>
    </lineage>
</organism>
<dbReference type="InterPro" id="IPR034113">
    <property type="entry name" value="SCP_GAPR1-like"/>
</dbReference>
<dbReference type="EMBL" id="CALNXK010000099">
    <property type="protein sequence ID" value="CAH3154597.1"/>
    <property type="molecule type" value="Genomic_DNA"/>
</dbReference>
<evidence type="ECO:0000256" key="8">
    <source>
        <dbReference type="ARBA" id="ARBA00023157"/>
    </source>
</evidence>
<keyword evidence="2" id="KW-1003">Cell membrane</keyword>
<dbReference type="Pfam" id="PF02932">
    <property type="entry name" value="Neur_chan_memb"/>
    <property type="match status" value="2"/>
</dbReference>
<dbReference type="InterPro" id="IPR002394">
    <property type="entry name" value="Nicotinic_acetylcholine_rcpt"/>
</dbReference>
<dbReference type="SUPFAM" id="SSF63712">
    <property type="entry name" value="Nicotinic receptor ligand binding domain-like"/>
    <property type="match status" value="1"/>
</dbReference>
<dbReference type="Gene3D" id="1.20.58.390">
    <property type="entry name" value="Neurotransmitter-gated ion-channel transmembrane domain"/>
    <property type="match status" value="2"/>
</dbReference>
<evidence type="ECO:0000256" key="15">
    <source>
        <dbReference type="SAM" id="MobiDB-lite"/>
    </source>
</evidence>
<feature type="transmembrane region" description="Helical" evidence="14">
    <location>
        <begin position="327"/>
        <end position="348"/>
    </location>
</feature>
<keyword evidence="5" id="KW-0770">Synapse</keyword>
<keyword evidence="10" id="KW-0325">Glycoprotein</keyword>
<dbReference type="InterPro" id="IPR014044">
    <property type="entry name" value="CAP_dom"/>
</dbReference>
<feature type="transmembrane region" description="Helical" evidence="14">
    <location>
        <begin position="492"/>
        <end position="515"/>
    </location>
</feature>
<evidence type="ECO:0000256" key="4">
    <source>
        <dbReference type="ARBA" id="ARBA00022989"/>
    </source>
</evidence>
<reference evidence="17 18" key="1">
    <citation type="submission" date="2022-05" db="EMBL/GenBank/DDBJ databases">
        <authorList>
            <consortium name="Genoscope - CEA"/>
            <person name="William W."/>
        </authorList>
    </citation>
    <scope>NUCLEOTIDE SEQUENCE [LARGE SCALE GENOMIC DNA]</scope>
</reference>
<evidence type="ECO:0000256" key="11">
    <source>
        <dbReference type="ARBA" id="ARBA00023286"/>
    </source>
</evidence>
<dbReference type="PANTHER" id="PTHR18945">
    <property type="entry name" value="NEUROTRANSMITTER GATED ION CHANNEL"/>
    <property type="match status" value="1"/>
</dbReference>
<name>A0ABN8Q0C5_9CNID</name>
<evidence type="ECO:0000256" key="3">
    <source>
        <dbReference type="ARBA" id="ARBA00022692"/>
    </source>
</evidence>
<evidence type="ECO:0000256" key="12">
    <source>
        <dbReference type="ARBA" id="ARBA00023303"/>
    </source>
</evidence>
<keyword evidence="9" id="KW-0675">Receptor</keyword>
<dbReference type="Pfam" id="PF02931">
    <property type="entry name" value="Neur_chan_LBD"/>
    <property type="match status" value="1"/>
</dbReference>
<evidence type="ECO:0000256" key="5">
    <source>
        <dbReference type="ARBA" id="ARBA00023018"/>
    </source>
</evidence>
<dbReference type="SUPFAM" id="SSF55797">
    <property type="entry name" value="PR-1-like"/>
    <property type="match status" value="1"/>
</dbReference>
<keyword evidence="1 14" id="KW-0813">Transport</keyword>
<comment type="similarity">
    <text evidence="14">Belongs to the ligand-gated ion channel (TC 1.A.9) family.</text>
</comment>
<evidence type="ECO:0000256" key="7">
    <source>
        <dbReference type="ARBA" id="ARBA00023136"/>
    </source>
</evidence>
<dbReference type="Pfam" id="PF00188">
    <property type="entry name" value="CAP"/>
    <property type="match status" value="1"/>
</dbReference>
<dbReference type="SMART" id="SM00198">
    <property type="entry name" value="SCP"/>
    <property type="match status" value="1"/>
</dbReference>
<keyword evidence="11" id="KW-1071">Ligand-gated ion channel</keyword>
<dbReference type="InterPro" id="IPR036719">
    <property type="entry name" value="Neuro-gated_channel_TM_sf"/>
</dbReference>
<gene>
    <name evidence="17" type="ORF">PLOB_00050086</name>
</gene>
<accession>A0ABN8Q0C5</accession>
<dbReference type="CDD" id="cd18997">
    <property type="entry name" value="LGIC_ECD_nAChR"/>
    <property type="match status" value="1"/>
</dbReference>
<feature type="compositionally biased region" description="Low complexity" evidence="15">
    <location>
        <begin position="843"/>
        <end position="858"/>
    </location>
</feature>
<keyword evidence="6 14" id="KW-0406">Ion transport</keyword>
<dbReference type="InterPro" id="IPR038050">
    <property type="entry name" value="Neuro_actylchol_rec"/>
</dbReference>
<keyword evidence="3 14" id="KW-0812">Transmembrane</keyword>
<keyword evidence="4 14" id="KW-1133">Transmembrane helix</keyword>
<evidence type="ECO:0000256" key="14">
    <source>
        <dbReference type="RuleBase" id="RU000687"/>
    </source>
</evidence>
<dbReference type="InterPro" id="IPR035940">
    <property type="entry name" value="CAP_sf"/>
</dbReference>
<dbReference type="CDD" id="cd19051">
    <property type="entry name" value="LGIC_TM_cation"/>
    <property type="match status" value="2"/>
</dbReference>
<sequence length="1120" mass="125461">MHLTFIFVNAFIFLIYPAKGLSYVAFNASVISEPITNTTDSNVADAGLVQDDDDELRLVRDLFEHYDINVRPTAEKDLPIVVKFGIAYTQIVDLIEKDQVLVSNIWVRMSWHNHLLKWNSSEYGGIKTINLNPLKVWRPDIVLHNNAEETLPSGNLYNFKNRIILTSDGGCTWYAPTILRSGCNIDITYFPFDDQLCELKFGSWTYNGFEVNIVQMSDKADLKFYMESSEFQLISAKAQRNVVTYSCCPEPYPDVTFNLHLRRKPGFFLYNIIIPCLVIAALAVLTFVLPPEIGERVTLVIESFLALSFVVLMVSDSVPVTSDSSPLLTKFLLISMVEIGCALISNCISLNLHRKYPMPQWVRVVFLHYLARCLCIKTGHPRNNINTKKRKGGVTDPLVEARKLSGAKLLGSSTGSAVKNCVIPHRANQDTTTSLTEGLSELAQFEINKDEHQANRHFWIFVSRVVDRLLLCCPEPYPDITFYIRMRRIPGFFLFNIIIPCLVVTSFSVFTFAFPPEFGERVTLVIEAFLTISIVILNVAGSIPVTSDASPIIVKLLLANMFQIGFALIANCVSLNMYKKTEMPQWVRVLFLHYLARMLCIDTGYPKADVRKTRRVDVRVEETEKNYIKLVGAKQFKPVNLTPSKLPSMAIKPPTTLSKLTEGITELAKNSLREQEHERDREFWIFASQVADRIFFIVFAVVLICSTTTILSEVPDHYSSSSHNVRLLSISKLFVCCCHKLMIPATISVSDVHQKSVVPITVGELKEGETQTINTAPITIHIPLPKSHTNHDPSEAPAAIAHEAPEGTYLLPVTEHKDSPPAINLAVNLRLLLEKEKKPADQSEAVTVVTEPTSSPVVKPNAGSEYEAHEVKILPPDSKANAVPSHEERPSLSALNDLPSGVVQGGVSTASSPSQVKNPTGPAVLQQSLRKFAPSFLLVPKRRVLHNVRSNVKGIVPGTPMGRFREQMLHAHNLKRLLHGVPPLTADQRLNREAQMFALKLAQTGNITHSLLNERPGEGENIALRCSLTGFPLTGLRATNLWYDERKKFNWNIQSLTPKTQRFTQMIWKNTSKAGFGRARFINKAGKICFVAVARYEPAGNEAGMLMDNVFRPVPRRRRS</sequence>
<keyword evidence="18" id="KW-1185">Reference proteome</keyword>
<evidence type="ECO:0000259" key="16">
    <source>
        <dbReference type="SMART" id="SM00198"/>
    </source>
</evidence>
<feature type="transmembrane region" description="Helical" evidence="14">
    <location>
        <begin position="267"/>
        <end position="290"/>
    </location>
</feature>
<dbReference type="Gene3D" id="2.70.170.10">
    <property type="entry name" value="Neurotransmitter-gated ion-channel ligand-binding domain"/>
    <property type="match status" value="1"/>
</dbReference>
<evidence type="ECO:0000256" key="10">
    <source>
        <dbReference type="ARBA" id="ARBA00023180"/>
    </source>
</evidence>
<dbReference type="PROSITE" id="PS00236">
    <property type="entry name" value="NEUROTR_ION_CHANNEL"/>
    <property type="match status" value="1"/>
</dbReference>
<evidence type="ECO:0000313" key="17">
    <source>
        <dbReference type="EMBL" id="CAH3154597.1"/>
    </source>
</evidence>
<dbReference type="SUPFAM" id="SSF90112">
    <property type="entry name" value="Neurotransmitter-gated ion-channel transmembrane pore"/>
    <property type="match status" value="2"/>
</dbReference>
<feature type="signal peptide" evidence="14">
    <location>
        <begin position="1"/>
        <end position="20"/>
    </location>
</feature>
<feature type="chain" id="PRO_5044982501" description="SCP domain-containing protein" evidence="14">
    <location>
        <begin position="21"/>
        <end position="1120"/>
    </location>
</feature>
<evidence type="ECO:0000256" key="9">
    <source>
        <dbReference type="ARBA" id="ARBA00023170"/>
    </source>
</evidence>
<feature type="transmembrane region" description="Helical" evidence="14">
    <location>
        <begin position="552"/>
        <end position="573"/>
    </location>
</feature>
<keyword evidence="14" id="KW-0732">Signal</keyword>
<dbReference type="Gene3D" id="3.40.33.10">
    <property type="entry name" value="CAP"/>
    <property type="match status" value="1"/>
</dbReference>
<keyword evidence="7 14" id="KW-0472">Membrane</keyword>
<dbReference type="PRINTS" id="PR00252">
    <property type="entry name" value="NRIONCHANNEL"/>
</dbReference>
<dbReference type="InterPro" id="IPR006202">
    <property type="entry name" value="Neur_chan_lig-bd"/>
</dbReference>
<dbReference type="InterPro" id="IPR006201">
    <property type="entry name" value="Neur_channel"/>
</dbReference>
<comment type="subcellular location">
    <subcellularLocation>
        <location evidence="13">Synaptic cell membrane</location>
        <topology evidence="13">Multi-pass membrane protein</topology>
    </subcellularLocation>
</comment>
<dbReference type="InterPro" id="IPR036734">
    <property type="entry name" value="Neur_chan_lig-bd_sf"/>
</dbReference>
<feature type="region of interest" description="Disordered" evidence="15">
    <location>
        <begin position="838"/>
        <end position="897"/>
    </location>
</feature>
<evidence type="ECO:0000256" key="13">
    <source>
        <dbReference type="ARBA" id="ARBA00034099"/>
    </source>
</evidence>
<protein>
    <recommendedName>
        <fullName evidence="16">SCP domain-containing protein</fullName>
    </recommendedName>
</protein>
<dbReference type="PRINTS" id="PR00254">
    <property type="entry name" value="NICOTINICR"/>
</dbReference>
<dbReference type="InterPro" id="IPR018000">
    <property type="entry name" value="Neurotransmitter_ion_chnl_CS"/>
</dbReference>
<evidence type="ECO:0000256" key="2">
    <source>
        <dbReference type="ARBA" id="ARBA00022475"/>
    </source>
</evidence>
<dbReference type="InterPro" id="IPR006029">
    <property type="entry name" value="Neurotrans-gated_channel_TM"/>
</dbReference>
<comment type="caution">
    <text evidence="17">The sequence shown here is derived from an EMBL/GenBank/DDBJ whole genome shotgun (WGS) entry which is preliminary data.</text>
</comment>